<dbReference type="RefSeq" id="WP_216520823.1">
    <property type="nucleotide sequence ID" value="NZ_JAHLPM010000012.1"/>
</dbReference>
<dbReference type="Pfam" id="PF01367">
    <property type="entry name" value="5_3_exonuc"/>
    <property type="match status" value="1"/>
</dbReference>
<dbReference type="SMART" id="SM00475">
    <property type="entry name" value="53EXOc"/>
    <property type="match status" value="1"/>
</dbReference>
<dbReference type="CDD" id="cd09898">
    <property type="entry name" value="H3TH_53EXO"/>
    <property type="match status" value="1"/>
</dbReference>
<proteinExistence type="predicted"/>
<dbReference type="EMBL" id="JAHLPM010000012">
    <property type="protein sequence ID" value="MBU5439119.1"/>
    <property type="molecule type" value="Genomic_DNA"/>
</dbReference>
<evidence type="ECO:0000313" key="8">
    <source>
        <dbReference type="Proteomes" id="UP000749471"/>
    </source>
</evidence>
<dbReference type="Proteomes" id="UP000749471">
    <property type="component" value="Unassembled WGS sequence"/>
</dbReference>
<evidence type="ECO:0000259" key="6">
    <source>
        <dbReference type="SMART" id="SM00475"/>
    </source>
</evidence>
<dbReference type="InterPro" id="IPR020046">
    <property type="entry name" value="5-3_exonucl_a-hlix_arch_N"/>
</dbReference>
<keyword evidence="8" id="KW-1185">Reference proteome</keyword>
<evidence type="ECO:0000256" key="1">
    <source>
        <dbReference type="ARBA" id="ARBA00022722"/>
    </source>
</evidence>
<feature type="domain" description="5'-3' exonuclease" evidence="6">
    <location>
        <begin position="2"/>
        <end position="265"/>
    </location>
</feature>
<organism evidence="7 8">
    <name type="scientific">Tissierella simiarum</name>
    <dbReference type="NCBI Taxonomy" id="2841534"/>
    <lineage>
        <taxon>Bacteria</taxon>
        <taxon>Bacillati</taxon>
        <taxon>Bacillota</taxon>
        <taxon>Tissierellia</taxon>
        <taxon>Tissierellales</taxon>
        <taxon>Tissierellaceae</taxon>
        <taxon>Tissierella</taxon>
    </lineage>
</organism>
<evidence type="ECO:0000256" key="4">
    <source>
        <dbReference type="ARBA" id="ARBA00049957"/>
    </source>
</evidence>
<name>A0ABS6EA94_9FIRM</name>
<dbReference type="CDD" id="cd09859">
    <property type="entry name" value="PIN_53EXO"/>
    <property type="match status" value="1"/>
</dbReference>
<evidence type="ECO:0000256" key="5">
    <source>
        <dbReference type="ARBA" id="ARBA00050026"/>
    </source>
</evidence>
<dbReference type="PANTHER" id="PTHR42646">
    <property type="entry name" value="FLAP ENDONUCLEASE XNI"/>
    <property type="match status" value="1"/>
</dbReference>
<reference evidence="7 8" key="1">
    <citation type="submission" date="2021-06" db="EMBL/GenBank/DDBJ databases">
        <authorList>
            <person name="Sun Q."/>
            <person name="Li D."/>
        </authorList>
    </citation>
    <scope>NUCLEOTIDE SEQUENCE [LARGE SCALE GENOMIC DNA]</scope>
    <source>
        <strain evidence="7 8">MSJ-40</strain>
    </source>
</reference>
<gene>
    <name evidence="7" type="ORF">KQI42_13945</name>
</gene>
<dbReference type="InterPro" id="IPR002421">
    <property type="entry name" value="5-3_exonuclease"/>
</dbReference>
<dbReference type="InterPro" id="IPR008918">
    <property type="entry name" value="HhH2"/>
</dbReference>
<dbReference type="SMART" id="SM00279">
    <property type="entry name" value="HhH2"/>
    <property type="match status" value="1"/>
</dbReference>
<evidence type="ECO:0000313" key="7">
    <source>
        <dbReference type="EMBL" id="MBU5439119.1"/>
    </source>
</evidence>
<dbReference type="Pfam" id="PF02739">
    <property type="entry name" value="5_3_exonuc_N"/>
    <property type="match status" value="1"/>
</dbReference>
<comment type="caution">
    <text evidence="7">The sequence shown here is derived from an EMBL/GenBank/DDBJ whole genome shotgun (WGS) entry which is preliminary data.</text>
</comment>
<dbReference type="PANTHER" id="PTHR42646:SF2">
    <property type="entry name" value="5'-3' EXONUCLEASE FAMILY PROTEIN"/>
    <property type="match status" value="1"/>
</dbReference>
<sequence length="283" mass="32199">MEKLLLVDGHNLLFQMFYGMPAKILGKDNKPIHAIVGFLGALLKIIKNIEPSNIVVIFDGESGNNRAEINPEYKANRMDYTDIEEIDNPFSQLEDIMKSLEYINIRYFETTNGFEADDVIASYVKMYREKMKIFIVSNDTDFLQLVDKNVSLYVYRGKNTIIYDEEKVFERYGVKSALFADYKALIGDKSDNLKGVPKVGPKTATKLINQYGGVHNILENLTNIKLPSIKATLNENITRVKVNLDLIKLTGNAPLPFLIDDTIYNYNNEKSTTMKILKDTGML</sequence>
<keyword evidence="3" id="KW-0238">DNA-binding</keyword>
<keyword evidence="1" id="KW-0540">Nuclease</keyword>
<evidence type="ECO:0000256" key="2">
    <source>
        <dbReference type="ARBA" id="ARBA00022801"/>
    </source>
</evidence>
<accession>A0ABS6EA94</accession>
<keyword evidence="2" id="KW-0378">Hydrolase</keyword>
<comment type="function">
    <text evidence="4">5'-3' exonuclease acting preferentially on double-stranded DNA.</text>
</comment>
<dbReference type="InterPro" id="IPR038969">
    <property type="entry name" value="FEN"/>
</dbReference>
<protein>
    <recommendedName>
        <fullName evidence="5">5'-3' exonuclease</fullName>
    </recommendedName>
</protein>
<evidence type="ECO:0000256" key="3">
    <source>
        <dbReference type="ARBA" id="ARBA00023125"/>
    </source>
</evidence>
<dbReference type="InterPro" id="IPR020045">
    <property type="entry name" value="DNA_polI_H3TH"/>
</dbReference>